<dbReference type="Proteomes" id="UP000568877">
    <property type="component" value="Unassembled WGS sequence"/>
</dbReference>
<dbReference type="EMBL" id="BLSA01000249">
    <property type="protein sequence ID" value="GFP33048.1"/>
    <property type="molecule type" value="Genomic_DNA"/>
</dbReference>
<evidence type="ECO:0000313" key="2">
    <source>
        <dbReference type="Proteomes" id="UP000568877"/>
    </source>
</evidence>
<sequence length="27" mass="2922">MYKEKTMMFLSTETLLPASAGTKSGKA</sequence>
<evidence type="ECO:0000313" key="1">
    <source>
        <dbReference type="EMBL" id="GFP33048.1"/>
    </source>
</evidence>
<accession>A0A6V8PLA6</accession>
<comment type="caution">
    <text evidence="1">The sequence shown here is derived from an EMBL/GenBank/DDBJ whole genome shotgun (WGS) entry which is preliminary data.</text>
</comment>
<protein>
    <submittedName>
        <fullName evidence="1">Uncharacterized protein</fullName>
    </submittedName>
</protein>
<name>A0A6V8PLA6_9ACTN</name>
<dbReference type="AlphaFoldDB" id="A0A6V8PLA6"/>
<feature type="non-terminal residue" evidence="1">
    <location>
        <position position="27"/>
    </location>
</feature>
<reference evidence="1 2" key="1">
    <citation type="journal article" date="2020" name="Front. Microbiol.">
        <title>Single-cell genomics of novel Actinobacteria with the Wood-Ljungdahl pathway discovered in a serpentinizing system.</title>
        <authorList>
            <person name="Merino N."/>
            <person name="Kawai M."/>
            <person name="Boyd E.S."/>
            <person name="Colman D.R."/>
            <person name="McGlynn S.E."/>
            <person name="Nealson K.H."/>
            <person name="Kurokawa K."/>
            <person name="Hongoh Y."/>
        </authorList>
    </citation>
    <scope>NUCLEOTIDE SEQUENCE [LARGE SCALE GENOMIC DNA]</scope>
    <source>
        <strain evidence="1 2">S42</strain>
    </source>
</reference>
<organism evidence="1 2">
    <name type="scientific">Candidatus Hakubella thermalkaliphila</name>
    <dbReference type="NCBI Taxonomy" id="2754717"/>
    <lineage>
        <taxon>Bacteria</taxon>
        <taxon>Bacillati</taxon>
        <taxon>Actinomycetota</taxon>
        <taxon>Actinomycetota incertae sedis</taxon>
        <taxon>Candidatus Hakubellales</taxon>
        <taxon>Candidatus Hakubellaceae</taxon>
        <taxon>Candidatus Hakubella</taxon>
    </lineage>
</organism>
<gene>
    <name evidence="1" type="ORF">HKBW3S42_01359</name>
</gene>
<proteinExistence type="predicted"/>